<protein>
    <submittedName>
        <fullName evidence="2">Unnamed protein product</fullName>
    </submittedName>
</protein>
<gene>
    <name evidence="2" type="ORF">Pfra01_000953000</name>
</gene>
<reference evidence="2" key="1">
    <citation type="submission" date="2023-04" db="EMBL/GenBank/DDBJ databases">
        <title>Phytophthora fragariaefolia NBRC 109709.</title>
        <authorList>
            <person name="Ichikawa N."/>
            <person name="Sato H."/>
            <person name="Tonouchi N."/>
        </authorList>
    </citation>
    <scope>NUCLEOTIDE SEQUENCE</scope>
    <source>
        <strain evidence="2">NBRC 109709</strain>
    </source>
</reference>
<dbReference type="Proteomes" id="UP001165121">
    <property type="component" value="Unassembled WGS sequence"/>
</dbReference>
<evidence type="ECO:0000256" key="1">
    <source>
        <dbReference type="SAM" id="MobiDB-lite"/>
    </source>
</evidence>
<comment type="caution">
    <text evidence="2">The sequence shown here is derived from an EMBL/GenBank/DDBJ whole genome shotgun (WGS) entry which is preliminary data.</text>
</comment>
<name>A0A9W6XCB2_9STRA</name>
<sequence>MAVHALFGMLHDSGVVMGAFEIERVFDWELSSRKDSIRAGMGTLTGLVGMVKREAKPPRDDRKMADTPQLPPQYPSSVGSDSRIESSKRMQTPGHPPQIMQVMAVSTQAQTPSSKDDAVPNAWEGAIIRLMQSVMMRTTDVPIRTEPPPTFKATPQATTSREPVEVAMEFVCSQTTPRSKRQALDQDEDPEDLLDLETGTPGTAAAVSPTRAGTGLTRVRLSAFFELKKLHGRDVSVVNTRAWFNRAKFTSRRDGMTGGEVWAPLGDLMAGWTVRVFTPHKTWVGLFQSKEFQDRLSQWAAGLSPWRPEFCRSVNGEEKILGTRAVIITLRKFVGAALEAIAARQRPSPTAVIPVPSVAPDEKLHVMSFGESAKAQREHGTSSAVVWKPPW</sequence>
<accession>A0A9W6XCB2</accession>
<feature type="region of interest" description="Disordered" evidence="1">
    <location>
        <begin position="49"/>
        <end position="96"/>
    </location>
</feature>
<feature type="compositionally biased region" description="Basic and acidic residues" evidence="1">
    <location>
        <begin position="51"/>
        <end position="65"/>
    </location>
</feature>
<evidence type="ECO:0000313" key="3">
    <source>
        <dbReference type="Proteomes" id="UP001165121"/>
    </source>
</evidence>
<dbReference type="EMBL" id="BSXT01000887">
    <property type="protein sequence ID" value="GMF35714.1"/>
    <property type="molecule type" value="Genomic_DNA"/>
</dbReference>
<evidence type="ECO:0000313" key="2">
    <source>
        <dbReference type="EMBL" id="GMF35714.1"/>
    </source>
</evidence>
<organism evidence="2 3">
    <name type="scientific">Phytophthora fragariaefolia</name>
    <dbReference type="NCBI Taxonomy" id="1490495"/>
    <lineage>
        <taxon>Eukaryota</taxon>
        <taxon>Sar</taxon>
        <taxon>Stramenopiles</taxon>
        <taxon>Oomycota</taxon>
        <taxon>Peronosporomycetes</taxon>
        <taxon>Peronosporales</taxon>
        <taxon>Peronosporaceae</taxon>
        <taxon>Phytophthora</taxon>
    </lineage>
</organism>
<dbReference type="AlphaFoldDB" id="A0A9W6XCB2"/>
<proteinExistence type="predicted"/>
<keyword evidence="3" id="KW-1185">Reference proteome</keyword>
<feature type="region of interest" description="Disordered" evidence="1">
    <location>
        <begin position="141"/>
        <end position="162"/>
    </location>
</feature>